<dbReference type="EMBL" id="JAPXFL010000001">
    <property type="protein sequence ID" value="KAK9512189.1"/>
    <property type="molecule type" value="Genomic_DNA"/>
</dbReference>
<feature type="region of interest" description="Disordered" evidence="1">
    <location>
        <begin position="449"/>
        <end position="477"/>
    </location>
</feature>
<evidence type="ECO:0000256" key="1">
    <source>
        <dbReference type="SAM" id="MobiDB-lite"/>
    </source>
</evidence>
<feature type="compositionally biased region" description="Low complexity" evidence="1">
    <location>
        <begin position="940"/>
        <end position="1083"/>
    </location>
</feature>
<feature type="compositionally biased region" description="Low complexity" evidence="1">
    <location>
        <begin position="872"/>
        <end position="926"/>
    </location>
</feature>
<protein>
    <recommendedName>
        <fullName evidence="4">Ataxin-2 C-terminal domain-containing protein</fullName>
    </recommendedName>
</protein>
<evidence type="ECO:0000313" key="2">
    <source>
        <dbReference type="EMBL" id="KAK9512189.1"/>
    </source>
</evidence>
<feature type="compositionally biased region" description="Basic and acidic residues" evidence="1">
    <location>
        <begin position="43"/>
        <end position="54"/>
    </location>
</feature>
<gene>
    <name evidence="2" type="ORF">O3M35_000661</name>
</gene>
<feature type="region of interest" description="Disordered" evidence="1">
    <location>
        <begin position="775"/>
        <end position="814"/>
    </location>
</feature>
<feature type="compositionally biased region" description="Polar residues" evidence="1">
    <location>
        <begin position="280"/>
        <end position="289"/>
    </location>
</feature>
<evidence type="ECO:0000313" key="3">
    <source>
        <dbReference type="Proteomes" id="UP001461498"/>
    </source>
</evidence>
<feature type="compositionally biased region" description="Low complexity" evidence="1">
    <location>
        <begin position="1099"/>
        <end position="1119"/>
    </location>
</feature>
<feature type="compositionally biased region" description="Basic and acidic residues" evidence="1">
    <location>
        <begin position="1148"/>
        <end position="1161"/>
    </location>
</feature>
<feature type="compositionally biased region" description="Acidic residues" evidence="1">
    <location>
        <begin position="26"/>
        <end position="38"/>
    </location>
</feature>
<feature type="compositionally biased region" description="Basic and acidic residues" evidence="1">
    <location>
        <begin position="775"/>
        <end position="792"/>
    </location>
</feature>
<evidence type="ECO:0008006" key="4">
    <source>
        <dbReference type="Google" id="ProtNLM"/>
    </source>
</evidence>
<accession>A0AAW1DPB0</accession>
<feature type="region of interest" description="Disordered" evidence="1">
    <location>
        <begin position="24"/>
        <end position="54"/>
    </location>
</feature>
<organism evidence="2 3">
    <name type="scientific">Rhynocoris fuscipes</name>
    <dbReference type="NCBI Taxonomy" id="488301"/>
    <lineage>
        <taxon>Eukaryota</taxon>
        <taxon>Metazoa</taxon>
        <taxon>Ecdysozoa</taxon>
        <taxon>Arthropoda</taxon>
        <taxon>Hexapoda</taxon>
        <taxon>Insecta</taxon>
        <taxon>Pterygota</taxon>
        <taxon>Neoptera</taxon>
        <taxon>Paraneoptera</taxon>
        <taxon>Hemiptera</taxon>
        <taxon>Heteroptera</taxon>
        <taxon>Panheteroptera</taxon>
        <taxon>Cimicomorpha</taxon>
        <taxon>Reduviidae</taxon>
        <taxon>Harpactorinae</taxon>
        <taxon>Harpactorini</taxon>
        <taxon>Rhynocoris</taxon>
    </lineage>
</organism>
<comment type="caution">
    <text evidence="2">The sequence shown here is derived from an EMBL/GenBank/DDBJ whole genome shotgun (WGS) entry which is preliminary data.</text>
</comment>
<feature type="region of interest" description="Disordered" evidence="1">
    <location>
        <begin position="237"/>
        <end position="302"/>
    </location>
</feature>
<feature type="compositionally biased region" description="Polar residues" evidence="1">
    <location>
        <begin position="1128"/>
        <end position="1139"/>
    </location>
</feature>
<reference evidence="2 3" key="1">
    <citation type="submission" date="2022-12" db="EMBL/GenBank/DDBJ databases">
        <title>Chromosome-level genome assembly of true bugs.</title>
        <authorList>
            <person name="Ma L."/>
            <person name="Li H."/>
        </authorList>
    </citation>
    <scope>NUCLEOTIDE SEQUENCE [LARGE SCALE GENOMIC DNA]</scope>
    <source>
        <strain evidence="2">Lab_2022b</strain>
    </source>
</reference>
<name>A0AAW1DPB0_9HEMI</name>
<feature type="compositionally biased region" description="Low complexity" evidence="1">
    <location>
        <begin position="855"/>
        <end position="865"/>
    </location>
</feature>
<feature type="compositionally biased region" description="Acidic residues" evidence="1">
    <location>
        <begin position="237"/>
        <end position="248"/>
    </location>
</feature>
<dbReference type="AlphaFoldDB" id="A0AAW1DPB0"/>
<dbReference type="Pfam" id="PF07145">
    <property type="entry name" value="PAM2"/>
    <property type="match status" value="1"/>
</dbReference>
<proteinExistence type="predicted"/>
<sequence>MDSLILIKRSLCENIGEEIKNYVGDNDIDSGEESEEEWNYIPGKEDPKENKDQIQQIKKELNAEEDEEDMESQLNPNAAEFVPVFIPRSLASNLEKDISSSPAKGAEQSLENIQVPTDNEFFSEISKRPAELESLSNEPNETTLNGINITGVSTRAIFGGDDSINFLSSVNNSQANLMDDDEVVPLNDTNPFSPTHVPEEVNKEQTTDTIQDKMVQDHFSLGFKPFDPMTQSVTMMEDEGQVEGETSPDIDFMSSDKPDLLSPETNQAPVGGTEAHDNLEAQTSSSGFDSESGPDDGDHIPVEQCNLSNAAATVGISFGEDINIENLVNTKSSSLIDDSHPIEKIEQTISPSVSPLPPQAQDSEIKEKLVSESTEVLTEIIEEHATIESPVNDSKSEEAHPPASVDVLVENSTSSLPEDKPVEEEILVKGMSPSQMFDLVQKLQFNQDIPAQPHKENEPESDSGFEIINASEAQNEPDLIEGDSFNKMQHKDEEPSLINGLDSNCVPDLLMKPSEPEIERQQSPVGTGSENIIADIEGAMLDSSPPRTSNTTVDDSINDIEKSQEIIQVPLSTDDQKTDGVLERTKSPFLFEEVVTGFDVKKSPEPSGDITVEKELVMVDEKVEEIKEVATNEMDQENKDSKEVVENITSSYVEEMNIEPRKVDDVLDKIHEDESKSIVISEEPSAAEELLVKEIKDHPIIESKELASPVDNEVNEQKTDIIKEETLVLKEETSHEESKNEIIEQPHIIEKSLKEDIKEEKEVCEVEEVIKEPETVIADEPKKPVDEEKPNIEEVLPTQPTPPTTPAPGVTESNQQELLAAAIAAAGVAATAGAVTAAVSVPETPKVEAKPASPVKKSTVSTTAAKKPEPSKPAAKSPSKPATSVSSPAAKKTATPTTATKTASKPAPSSKPSTPTTRSAPSTKAPLSKPGTPTTKTALTSVSTKTPPKPKTTVTAKPPTTAATTTAAPKTNVGTASKTTTATARPSSATAPKRPELTTAKKPAASTTTALKTSLAAKTAATKTTASAPKPTAAKPASSVTATKAAPSKPLASKTSAPAAKAPVKTIGSSSASAKTSTTTARSVPSKTAPAKAPSTNSTAAKAPITKTKPAAPTAIKKPMSADKNIKDATNNKLSTSKQPLKPAGAIKKQEVKTKDSDTKIIEPLTQEPTVTTTNGHIENGISNEEASPVEIAQFPQIVESLN</sequence>
<feature type="region of interest" description="Disordered" evidence="1">
    <location>
        <begin position="841"/>
        <end position="1189"/>
    </location>
</feature>
<feature type="compositionally biased region" description="Polar residues" evidence="1">
    <location>
        <begin position="1167"/>
        <end position="1186"/>
    </location>
</feature>
<dbReference type="InterPro" id="IPR009818">
    <property type="entry name" value="PAM2_motif"/>
</dbReference>
<dbReference type="Proteomes" id="UP001461498">
    <property type="component" value="Unassembled WGS sequence"/>
</dbReference>
<keyword evidence="3" id="KW-1185">Reference proteome</keyword>